<name>B8EL27_METSB</name>
<feature type="compositionally biased region" description="Low complexity" evidence="1">
    <location>
        <begin position="86"/>
        <end position="103"/>
    </location>
</feature>
<feature type="compositionally biased region" description="Polar residues" evidence="1">
    <location>
        <begin position="289"/>
        <end position="299"/>
    </location>
</feature>
<feature type="region of interest" description="Disordered" evidence="1">
    <location>
        <begin position="276"/>
        <end position="305"/>
    </location>
</feature>
<dbReference type="Pfam" id="PF02120">
    <property type="entry name" value="Flg_hook"/>
    <property type="match status" value="1"/>
</dbReference>
<feature type="domain" description="Flagellar hook-length control protein-like C-terminal" evidence="2">
    <location>
        <begin position="437"/>
        <end position="506"/>
    </location>
</feature>
<evidence type="ECO:0000256" key="1">
    <source>
        <dbReference type="SAM" id="MobiDB-lite"/>
    </source>
</evidence>
<feature type="region of interest" description="Disordered" evidence="1">
    <location>
        <begin position="404"/>
        <end position="430"/>
    </location>
</feature>
<dbReference type="AlphaFoldDB" id="B8EL27"/>
<dbReference type="InterPro" id="IPR038610">
    <property type="entry name" value="FliK-like_C_sf"/>
</dbReference>
<protein>
    <recommendedName>
        <fullName evidence="2">Flagellar hook-length control protein-like C-terminal domain-containing protein</fullName>
    </recommendedName>
</protein>
<feature type="compositionally biased region" description="Polar residues" evidence="1">
    <location>
        <begin position="177"/>
        <end position="186"/>
    </location>
</feature>
<dbReference type="eggNOG" id="COG3144">
    <property type="taxonomic scope" value="Bacteria"/>
</dbReference>
<gene>
    <name evidence="3" type="ordered locus">Msil_0039</name>
</gene>
<dbReference type="STRING" id="395965.Msil_0039"/>
<feature type="compositionally biased region" description="Basic and acidic residues" evidence="1">
    <location>
        <begin position="547"/>
        <end position="575"/>
    </location>
</feature>
<sequence>MNVVNGHFGARTIAAESPSSAALERGGAAASHAEQGAAFGNIMADISKADGPVAQGSATPKGLSRPITARFEEGEKACPSADPIQGGSDASADAGSAAGPQLPGEAAFGAARRAFTAEGSGAGIVNGVGQKAASPTRADAGVAAQFTGDPAIDADLAPCFGAGGRHKFHDVKESKETAPNPSTPDHVTTKPKSGLAGDAAISASVVPSAGVASGLSLRSDPAAAPVDPLSGAGSDWLTRHPAAPSLALPSEMRLARAASEPASDLDLLAAGLSEARGPGAEKAQRRESLLQQSSGSRATQIVAGASEDSSSSAMAILRARRPTVANLAPHSTAHEGATQLDPLAASRSEADIGREIARLGSQGSEIKVSVIERRTHLPPVVEAAKPIEQIGNQILTEASLLLTPSAGGSESRTTTQRPAGASTTGVEAPQKPMPVMKTLDLRLEPESLGAVTIRLRLSGVQLEVQVEASHVQTMKLIRDDKDLLSAKLRSSGYAMDHLVVKLAEQQIGPAQTRAEAGQGHTFDGQSGNFTPSSELSQQGGSGANDRQAARRDQTTGFGKGDDAEDHARRGGDLYL</sequence>
<feature type="compositionally biased region" description="Polar residues" evidence="1">
    <location>
        <begin position="523"/>
        <end position="538"/>
    </location>
</feature>
<keyword evidence="4" id="KW-1185">Reference proteome</keyword>
<feature type="region of interest" description="Disordered" evidence="1">
    <location>
        <begin position="170"/>
        <end position="195"/>
    </location>
</feature>
<dbReference type="InterPro" id="IPR021136">
    <property type="entry name" value="Flagellar_hook_control-like_C"/>
</dbReference>
<evidence type="ECO:0000313" key="3">
    <source>
        <dbReference type="EMBL" id="ACK49022.1"/>
    </source>
</evidence>
<organism evidence="3 4">
    <name type="scientific">Methylocella silvestris (strain DSM 15510 / CIP 108128 / LMG 27833 / NCIMB 13906 / BL2)</name>
    <dbReference type="NCBI Taxonomy" id="395965"/>
    <lineage>
        <taxon>Bacteria</taxon>
        <taxon>Pseudomonadati</taxon>
        <taxon>Pseudomonadota</taxon>
        <taxon>Alphaproteobacteria</taxon>
        <taxon>Hyphomicrobiales</taxon>
        <taxon>Beijerinckiaceae</taxon>
        <taxon>Methylocella</taxon>
    </lineage>
</organism>
<accession>B8EL27</accession>
<dbReference type="KEGG" id="msl:Msil_0039"/>
<reference evidence="3 4" key="1">
    <citation type="journal article" date="2010" name="J. Bacteriol.">
        <title>Complete genome sequence of the aerobic facultative methanotroph Methylocella silvestris BL2.</title>
        <authorList>
            <person name="Chen Y."/>
            <person name="Crombie A."/>
            <person name="Rahman M.T."/>
            <person name="Dedysh S.N."/>
            <person name="Liesack W."/>
            <person name="Stott M.B."/>
            <person name="Alam M."/>
            <person name="Theisen A.R."/>
            <person name="Murrell J.C."/>
            <person name="Dunfield P.F."/>
        </authorList>
    </citation>
    <scope>NUCLEOTIDE SEQUENCE [LARGE SCALE GENOMIC DNA]</scope>
    <source>
        <strain evidence="4">DSM 15510 / CIP 108128 / LMG 27833 / NCIMB 13906 / BL2</strain>
    </source>
</reference>
<feature type="compositionally biased region" description="Polar residues" evidence="1">
    <location>
        <begin position="406"/>
        <end position="425"/>
    </location>
</feature>
<dbReference type="EMBL" id="CP001280">
    <property type="protein sequence ID" value="ACK49022.1"/>
    <property type="molecule type" value="Genomic_DNA"/>
</dbReference>
<feature type="region of interest" description="Disordered" evidence="1">
    <location>
        <begin position="75"/>
        <end position="103"/>
    </location>
</feature>
<proteinExistence type="predicted"/>
<evidence type="ECO:0000259" key="2">
    <source>
        <dbReference type="Pfam" id="PF02120"/>
    </source>
</evidence>
<feature type="region of interest" description="Disordered" evidence="1">
    <location>
        <begin position="510"/>
        <end position="575"/>
    </location>
</feature>
<dbReference type="Proteomes" id="UP000002257">
    <property type="component" value="Chromosome"/>
</dbReference>
<evidence type="ECO:0000313" key="4">
    <source>
        <dbReference type="Proteomes" id="UP000002257"/>
    </source>
</evidence>
<dbReference type="HOGENOM" id="CLU_473939_0_0_5"/>
<dbReference type="Gene3D" id="3.30.750.140">
    <property type="match status" value="1"/>
</dbReference>